<feature type="transmembrane region" description="Helical" evidence="8">
    <location>
        <begin position="114"/>
        <end position="136"/>
    </location>
</feature>
<feature type="transmembrane region" description="Helical" evidence="8">
    <location>
        <begin position="469"/>
        <end position="487"/>
    </location>
</feature>
<keyword evidence="6" id="KW-0862">Zinc</keyword>
<keyword evidence="5 8" id="KW-0472">Membrane</keyword>
<reference evidence="9" key="1">
    <citation type="submission" date="2023-07" db="EMBL/GenBank/DDBJ databases">
        <authorList>
            <consortium name="AG Swart"/>
            <person name="Singh M."/>
            <person name="Singh A."/>
            <person name="Seah K."/>
            <person name="Emmerich C."/>
        </authorList>
    </citation>
    <scope>NUCLEOTIDE SEQUENCE</scope>
    <source>
        <strain evidence="9">DP1</strain>
    </source>
</reference>
<keyword evidence="10" id="KW-1185">Reference proteome</keyword>
<accession>A0AAD1X2R7</accession>
<dbReference type="Pfam" id="PF03006">
    <property type="entry name" value="HlyIII"/>
    <property type="match status" value="1"/>
</dbReference>
<name>A0AAD1X2R7_EUPCR</name>
<dbReference type="PANTHER" id="PTHR20855">
    <property type="entry name" value="ADIPOR/PROGESTIN RECEPTOR-RELATED"/>
    <property type="match status" value="1"/>
</dbReference>
<dbReference type="AlphaFoldDB" id="A0AAD1X2R7"/>
<dbReference type="Proteomes" id="UP001295684">
    <property type="component" value="Unassembled WGS sequence"/>
</dbReference>
<evidence type="ECO:0000313" key="10">
    <source>
        <dbReference type="Proteomes" id="UP001295684"/>
    </source>
</evidence>
<comment type="similarity">
    <text evidence="2">Belongs to the ADIPOR family.</text>
</comment>
<dbReference type="GO" id="GO:0046872">
    <property type="term" value="F:metal ion binding"/>
    <property type="evidence" value="ECO:0007669"/>
    <property type="project" value="UniProtKB-KW"/>
</dbReference>
<keyword evidence="6" id="KW-0479">Metal-binding</keyword>
<keyword evidence="4 8" id="KW-1133">Transmembrane helix</keyword>
<dbReference type="GO" id="GO:0016020">
    <property type="term" value="C:membrane"/>
    <property type="evidence" value="ECO:0007669"/>
    <property type="project" value="UniProtKB-SubCell"/>
</dbReference>
<comment type="caution">
    <text evidence="9">The sequence shown here is derived from an EMBL/GenBank/DDBJ whole genome shotgun (WGS) entry which is preliminary data.</text>
</comment>
<proteinExistence type="inferred from homology"/>
<dbReference type="EMBL" id="CAMPGE010000006">
    <property type="protein sequence ID" value="CAI2358724.1"/>
    <property type="molecule type" value="Genomic_DNA"/>
</dbReference>
<feature type="region of interest" description="Disordered" evidence="7">
    <location>
        <begin position="1"/>
        <end position="62"/>
    </location>
</feature>
<feature type="binding site" evidence="6">
    <location>
        <position position="505"/>
    </location>
    <ligand>
        <name>Zn(2+)</name>
        <dbReference type="ChEBI" id="CHEBI:29105"/>
    </ligand>
</feature>
<feature type="transmembrane region" description="Helical" evidence="8">
    <location>
        <begin position="403"/>
        <end position="426"/>
    </location>
</feature>
<evidence type="ECO:0000256" key="5">
    <source>
        <dbReference type="ARBA" id="ARBA00023136"/>
    </source>
</evidence>
<evidence type="ECO:0000256" key="2">
    <source>
        <dbReference type="ARBA" id="ARBA00007018"/>
    </source>
</evidence>
<feature type="transmembrane region" description="Helical" evidence="8">
    <location>
        <begin position="507"/>
        <end position="524"/>
    </location>
</feature>
<dbReference type="GO" id="GO:0038023">
    <property type="term" value="F:signaling receptor activity"/>
    <property type="evidence" value="ECO:0007669"/>
    <property type="project" value="TreeGrafter"/>
</dbReference>
<feature type="transmembrane region" description="Helical" evidence="8">
    <location>
        <begin position="341"/>
        <end position="363"/>
    </location>
</feature>
<evidence type="ECO:0000313" key="9">
    <source>
        <dbReference type="EMBL" id="CAI2358724.1"/>
    </source>
</evidence>
<feature type="transmembrane region" description="Helical" evidence="8">
    <location>
        <begin position="375"/>
        <end position="397"/>
    </location>
</feature>
<keyword evidence="3 8" id="KW-0812">Transmembrane</keyword>
<feature type="compositionally biased region" description="Basic and acidic residues" evidence="7">
    <location>
        <begin position="1"/>
        <end position="11"/>
    </location>
</feature>
<evidence type="ECO:0000256" key="8">
    <source>
        <dbReference type="SAM" id="Phobius"/>
    </source>
</evidence>
<sequence length="535" mass="61925">MKKYKEMKDDNECLPQVKQTVDPPKQPSPTEEDLNAKEALQLEQGEEKGSPSCSIHNPDKPQKKCIKPHIGMREEAPEWLVDNKFISRGYRIGFYRVRDVLKSLFMCHNETTNVWSHLIGVILFYSLIFYIVFFVGGMEFTRPLDNLINKFDFINFKFSKYRTEITTSYKDSQSNQGLLSNASSQEYINASVDLWHKSVEFENPFYFNLEVEKATPTPVEGENQAAPVFQTQASLEAQLYDTSLDYLLLIIQKFSTEKIPENTPRENLYEVFKKIQPILVDRLDQAIEKNKNSFEKKIGHLANVKRSVNYHFNSENVKKLIITGDLKDNYSKVHEITRIPLYVHMIAAIICLSFSSFFHLFACCNHTANSYLSRLDYGGISFLIAGSCMPPYFYSFYCEETRLWAYVYSVMIFSICFAAFVVTLLPKFDKPKFRKFRAMLYIAAGLSTALPSFHLLFGNSLYLYPFPQWHWIMGGAIYISGAVIYSIRFPEKFFPKTFDYFGSSHNIFHFCVLLAAIVHFYGSMSNYNGRMVLVC</sequence>
<feature type="transmembrane region" description="Helical" evidence="8">
    <location>
        <begin position="438"/>
        <end position="457"/>
    </location>
</feature>
<evidence type="ECO:0008006" key="11">
    <source>
        <dbReference type="Google" id="ProtNLM"/>
    </source>
</evidence>
<evidence type="ECO:0000256" key="1">
    <source>
        <dbReference type="ARBA" id="ARBA00004141"/>
    </source>
</evidence>
<evidence type="ECO:0000256" key="4">
    <source>
        <dbReference type="ARBA" id="ARBA00022989"/>
    </source>
</evidence>
<comment type="subcellular location">
    <subcellularLocation>
        <location evidence="1">Membrane</location>
        <topology evidence="1">Multi-pass membrane protein</topology>
    </subcellularLocation>
</comment>
<evidence type="ECO:0000256" key="3">
    <source>
        <dbReference type="ARBA" id="ARBA00022692"/>
    </source>
</evidence>
<evidence type="ECO:0000256" key="7">
    <source>
        <dbReference type="SAM" id="MobiDB-lite"/>
    </source>
</evidence>
<dbReference type="PANTHER" id="PTHR20855:SF52">
    <property type="entry name" value="ADIPONECTIN RECEPTOR PROTEIN"/>
    <property type="match status" value="1"/>
</dbReference>
<dbReference type="InterPro" id="IPR004254">
    <property type="entry name" value="AdipoR/HlyIII-related"/>
</dbReference>
<evidence type="ECO:0000256" key="6">
    <source>
        <dbReference type="PIRSR" id="PIRSR604254-1"/>
    </source>
</evidence>
<protein>
    <recommendedName>
        <fullName evidence="11">Adiponectin receptor protein</fullName>
    </recommendedName>
</protein>
<feature type="binding site" evidence="6">
    <location>
        <position position="509"/>
    </location>
    <ligand>
        <name>Zn(2+)</name>
        <dbReference type="ChEBI" id="CHEBI:29105"/>
    </ligand>
</feature>
<gene>
    <name evidence="9" type="ORF">ECRASSUSDP1_LOCUS7</name>
</gene>
<feature type="binding site" evidence="6">
    <location>
        <position position="359"/>
    </location>
    <ligand>
        <name>Zn(2+)</name>
        <dbReference type="ChEBI" id="CHEBI:29105"/>
    </ligand>
</feature>
<organism evidence="9 10">
    <name type="scientific">Euplotes crassus</name>
    <dbReference type="NCBI Taxonomy" id="5936"/>
    <lineage>
        <taxon>Eukaryota</taxon>
        <taxon>Sar</taxon>
        <taxon>Alveolata</taxon>
        <taxon>Ciliophora</taxon>
        <taxon>Intramacronucleata</taxon>
        <taxon>Spirotrichea</taxon>
        <taxon>Hypotrichia</taxon>
        <taxon>Euplotida</taxon>
        <taxon>Euplotidae</taxon>
        <taxon>Moneuplotes</taxon>
    </lineage>
</organism>